<comment type="similarity">
    <text evidence="15">Belongs to the helicase family. Dicer subfamily.</text>
</comment>
<dbReference type="Pfam" id="PF03368">
    <property type="entry name" value="Dicer_dimer"/>
    <property type="match status" value="1"/>
</dbReference>
<comment type="cofactor">
    <cofactor evidence="2">
        <name>Mg(2+)</name>
        <dbReference type="ChEBI" id="CHEBI:18420"/>
    </cofactor>
</comment>
<dbReference type="CDD" id="cd18802">
    <property type="entry name" value="SF2_C_dicer"/>
    <property type="match status" value="1"/>
</dbReference>
<feature type="domain" description="Helicase ATP-binding" evidence="17">
    <location>
        <begin position="26"/>
        <end position="229"/>
    </location>
</feature>
<dbReference type="Pfam" id="PF00636">
    <property type="entry name" value="Ribonuclease_3"/>
    <property type="match status" value="2"/>
</dbReference>
<dbReference type="Proteomes" id="UP000541154">
    <property type="component" value="Unassembled WGS sequence"/>
</dbReference>
<dbReference type="PROSITE" id="PS00517">
    <property type="entry name" value="RNASE_3_1"/>
    <property type="match status" value="1"/>
</dbReference>
<dbReference type="InterPro" id="IPR036389">
    <property type="entry name" value="RNase_III_sf"/>
</dbReference>
<comment type="caution">
    <text evidence="20">The sequence shown here is derived from an EMBL/GenBank/DDBJ whole genome shotgun (WGS) entry which is preliminary data.</text>
</comment>
<dbReference type="SUPFAM" id="SSF52540">
    <property type="entry name" value="P-loop containing nucleoside triphosphate hydrolases"/>
    <property type="match status" value="1"/>
</dbReference>
<evidence type="ECO:0000313" key="20">
    <source>
        <dbReference type="EMBL" id="KAF5858390.1"/>
    </source>
</evidence>
<evidence type="ECO:0000256" key="1">
    <source>
        <dbReference type="ARBA" id="ARBA00001936"/>
    </source>
</evidence>
<evidence type="ECO:0000256" key="13">
    <source>
        <dbReference type="ARBA" id="ARBA00023211"/>
    </source>
</evidence>
<evidence type="ECO:0000259" key="19">
    <source>
        <dbReference type="PROSITE" id="PS51327"/>
    </source>
</evidence>
<dbReference type="FunFam" id="3.40.50.300:FF:001669">
    <property type="entry name" value="Dicer-like protein 1"/>
    <property type="match status" value="1"/>
</dbReference>
<name>A0A8H6E4U9_PETAA</name>
<dbReference type="GO" id="GO:0050688">
    <property type="term" value="P:regulation of defense response to virus"/>
    <property type="evidence" value="ECO:0007669"/>
    <property type="project" value="UniProtKB-KW"/>
</dbReference>
<evidence type="ECO:0000256" key="10">
    <source>
        <dbReference type="ARBA" id="ARBA00022842"/>
    </source>
</evidence>
<dbReference type="PANTHER" id="PTHR14950:SF37">
    <property type="entry name" value="ENDORIBONUCLEASE DICER"/>
    <property type="match status" value="1"/>
</dbReference>
<evidence type="ECO:0000256" key="11">
    <source>
        <dbReference type="ARBA" id="ARBA00022884"/>
    </source>
</evidence>
<keyword evidence="8" id="KW-0347">Helicase</keyword>
<keyword evidence="21" id="KW-1185">Reference proteome</keyword>
<feature type="domain" description="RNase III" evidence="16">
    <location>
        <begin position="955"/>
        <end position="1082"/>
    </location>
</feature>
<evidence type="ECO:0000256" key="6">
    <source>
        <dbReference type="ARBA" id="ARBA00022741"/>
    </source>
</evidence>
<dbReference type="GO" id="GO:0051607">
    <property type="term" value="P:defense response to virus"/>
    <property type="evidence" value="ECO:0007669"/>
    <property type="project" value="UniProtKB-KW"/>
</dbReference>
<comment type="cofactor">
    <cofactor evidence="1">
        <name>Mn(2+)</name>
        <dbReference type="ChEBI" id="CHEBI:29035"/>
    </cofactor>
</comment>
<evidence type="ECO:0000256" key="14">
    <source>
        <dbReference type="ARBA" id="ARBA00025403"/>
    </source>
</evidence>
<dbReference type="GO" id="GO:0004386">
    <property type="term" value="F:helicase activity"/>
    <property type="evidence" value="ECO:0007669"/>
    <property type="project" value="UniProtKB-KW"/>
</dbReference>
<dbReference type="CDD" id="cd18034">
    <property type="entry name" value="DEXHc_dicer"/>
    <property type="match status" value="1"/>
</dbReference>
<keyword evidence="9" id="KW-0067">ATP-binding</keyword>
<evidence type="ECO:0000259" key="18">
    <source>
        <dbReference type="PROSITE" id="PS51194"/>
    </source>
</evidence>
<dbReference type="PROSITE" id="PS51327">
    <property type="entry name" value="DICER_DSRBF"/>
    <property type="match status" value="1"/>
</dbReference>
<feature type="domain" description="Helicase C-terminal" evidence="18">
    <location>
        <begin position="396"/>
        <end position="562"/>
    </location>
</feature>
<evidence type="ECO:0000256" key="12">
    <source>
        <dbReference type="ARBA" id="ARBA00023118"/>
    </source>
</evidence>
<keyword evidence="3" id="KW-0930">Antiviral protein</keyword>
<dbReference type="Gene3D" id="3.30.160.380">
    <property type="entry name" value="Dicer dimerisation domain"/>
    <property type="match status" value="1"/>
</dbReference>
<keyword evidence="6" id="KW-0547">Nucleotide-binding</keyword>
<sequence length="1408" mass="158563">MTLKNDQKLQSKNDLYYRPRGYQYEMFEASLKQNIIVAMDTGTGKTQVALLRIAYELEGGSCKLTWFLTPTVALCLQQYEVIRSHLPAVKACTITGLDKVERWKSQDIWDALLKDKHVVVSTHAVLFEALTHGFVRMSQLGLLIFDEGLFCFSGLTDVKGGLADAWGSFGLAHHCMRRHPANMIMFDFYHPTMKEHGGDSVPRILGLTASPVVRSKSQDLRTLESNLDSVCKTPQVYKQELTMYTHRPELLKLVYNPIDIDMTSGSRALQALLHVWESIDGDGDPDAILYSGSNCHTNGGLKTLMRRKSICNEQIERFVTRSRHIFEELGEWAADYYICTSIEQLRTAISDRSLTLEWEDEERVFLSNFLSRIPIREVQAKLADVDDFPMSPKLEVLIKFLAKFNDPEFSGLIFVQQRVTVSVLAQLLSFHPQTKNRFRCAAYVGMAGNNGRQDMVGEWHNPKKQRGTLNDFRSGRKNLIVTTSVLEEGIDVTACSVVVCFDKPANLKSYVQRRGRARQRKSTYAIMFSTADENCDLPKWQMLEQAMVKAYQDEERHIREAQAQEDIDMDENIPERIIVKATGAVITPDSVVSHLYHFCAVLPEERYVDNRPEFSFEKDKLGLIKGTVILPSCVHPKVRRIEGKLWWKTERAAVKESAFQAYRALYEFGLLNNHLLPLTNNPEFKPNDVSTLPSVVEVSEQHDPWAEWACSWDCPDIHQMRIGLESNGHPTDGLCMKMIAPTFLPPLAPMTLFWDRETTLTLSFDVPERIPTMAADCVKNMRAITALYLQAPRSRQLPDQHDFVTLFGPDLPSTELADWLILNAGHEPGLEVYSKGVMPAAMGIVRDLSRYNAPFFCQKWIVSKAGPVELECGPIPRRRNFLHPLTLENGQCDATVETEAVAAKVHMVAADRCIISKFPVSVAMFGLFIPLIVDRLESTLLATRLSATILCDVGFRNIQHVVTAITAPSAQGETNYQRYEFLGDSILKFTVSCQLFFENFNWPEGFLTEGRTAIVQNPRLTRAALDVGLDAFIVSKVLTPRRWTAPLISTRLTAAPSKRQMSSKVLADVVEALIGAAYLDGGHAKAQACMHCFLPEVNRQPLDIAAMTASSDAEPQTVHHVIDNNLQKYLGYRFKNEEILIEALTHPSCQHDQSTQSYQRLEFLGDAILDMVIVPIIFQYSNKISPGEMTLIKHAVVNANLLAFFCMEFSIGQRNTKVEQTPDGRFAIKSGTESVELWGFMRFNSLDLQTSREAALKRHSALRNTILSSLYNAPNYPWQPLSQLYADKFFSDIVESVLGAIFVDSGGDLSACERFIERIGLLAYVKRVLLEGVNVTHPRSVAQRLSKGDAMFALKRVPDEKGGATYQCTVTMNSVQIILVEGCLCGEEAEVRAAYETIELLQHRQEAI</sequence>
<dbReference type="InterPro" id="IPR000999">
    <property type="entry name" value="RNase_III_dom"/>
</dbReference>
<dbReference type="InterPro" id="IPR014001">
    <property type="entry name" value="Helicase_ATP-bd"/>
</dbReference>
<evidence type="ECO:0000256" key="9">
    <source>
        <dbReference type="ARBA" id="ARBA00022840"/>
    </source>
</evidence>
<evidence type="ECO:0000259" key="16">
    <source>
        <dbReference type="PROSITE" id="PS50142"/>
    </source>
</evidence>
<dbReference type="SMART" id="SM00487">
    <property type="entry name" value="DEXDc"/>
    <property type="match status" value="1"/>
</dbReference>
<dbReference type="EMBL" id="SPNV01000207">
    <property type="protein sequence ID" value="KAF5858390.1"/>
    <property type="molecule type" value="Genomic_DNA"/>
</dbReference>
<dbReference type="SMART" id="SM00490">
    <property type="entry name" value="HELICc"/>
    <property type="match status" value="1"/>
</dbReference>
<evidence type="ECO:0000256" key="3">
    <source>
        <dbReference type="ARBA" id="ARBA00022721"/>
    </source>
</evidence>
<dbReference type="GO" id="GO:0046872">
    <property type="term" value="F:metal ion binding"/>
    <property type="evidence" value="ECO:0007669"/>
    <property type="project" value="UniProtKB-KW"/>
</dbReference>
<organism evidence="20 21">
    <name type="scientific">Petromyces alliaceus</name>
    <name type="common">Aspergillus alliaceus</name>
    <dbReference type="NCBI Taxonomy" id="209559"/>
    <lineage>
        <taxon>Eukaryota</taxon>
        <taxon>Fungi</taxon>
        <taxon>Dikarya</taxon>
        <taxon>Ascomycota</taxon>
        <taxon>Pezizomycotina</taxon>
        <taxon>Eurotiomycetes</taxon>
        <taxon>Eurotiomycetidae</taxon>
        <taxon>Eurotiales</taxon>
        <taxon>Aspergillaceae</taxon>
        <taxon>Aspergillus</taxon>
        <taxon>Aspergillus subgen. Circumdati</taxon>
    </lineage>
</organism>
<dbReference type="GO" id="GO:0005737">
    <property type="term" value="C:cytoplasm"/>
    <property type="evidence" value="ECO:0007669"/>
    <property type="project" value="TreeGrafter"/>
</dbReference>
<keyword evidence="11 15" id="KW-0694">RNA-binding</keyword>
<dbReference type="Pfam" id="PF00270">
    <property type="entry name" value="DEAD"/>
    <property type="match status" value="1"/>
</dbReference>
<dbReference type="CDD" id="cd00593">
    <property type="entry name" value="RIBOc"/>
    <property type="match status" value="2"/>
</dbReference>
<dbReference type="InterPro" id="IPR001650">
    <property type="entry name" value="Helicase_C-like"/>
</dbReference>
<evidence type="ECO:0000256" key="15">
    <source>
        <dbReference type="PROSITE-ProRule" id="PRU00657"/>
    </source>
</evidence>
<reference evidence="20 21" key="1">
    <citation type="submission" date="2019-04" db="EMBL/GenBank/DDBJ databases">
        <title>Aspergillus burnettii sp. nov., novel species from soil in southeast Queensland.</title>
        <authorList>
            <person name="Gilchrist C.L.M."/>
            <person name="Pitt J.I."/>
            <person name="Lange L."/>
            <person name="Lacey H.J."/>
            <person name="Vuong D."/>
            <person name="Midgley D.J."/>
            <person name="Greenfield P."/>
            <person name="Bradbury M."/>
            <person name="Lacey E."/>
            <person name="Busk P.K."/>
            <person name="Pilgaard B."/>
            <person name="Chooi Y.H."/>
            <person name="Piggott A.M."/>
        </authorList>
    </citation>
    <scope>NUCLEOTIDE SEQUENCE [LARGE SCALE GENOMIC DNA]</scope>
    <source>
        <strain evidence="20 21">FRR 5400</strain>
    </source>
</reference>
<dbReference type="Gene3D" id="1.10.1520.10">
    <property type="entry name" value="Ribonuclease III domain"/>
    <property type="match status" value="2"/>
</dbReference>
<keyword evidence="7" id="KW-0378">Hydrolase</keyword>
<dbReference type="GO" id="GO:0003723">
    <property type="term" value="F:RNA binding"/>
    <property type="evidence" value="ECO:0007669"/>
    <property type="project" value="UniProtKB-UniRule"/>
</dbReference>
<keyword evidence="13" id="KW-0464">Manganese</keyword>
<keyword evidence="4" id="KW-0479">Metal-binding</keyword>
<dbReference type="SUPFAM" id="SSF69065">
    <property type="entry name" value="RNase III domain-like"/>
    <property type="match status" value="2"/>
</dbReference>
<dbReference type="PROSITE" id="PS51192">
    <property type="entry name" value="HELICASE_ATP_BIND_1"/>
    <property type="match status" value="1"/>
</dbReference>
<protein>
    <submittedName>
        <fullName evidence="20">Dicer-like protein 2</fullName>
    </submittedName>
</protein>
<dbReference type="InterPro" id="IPR038248">
    <property type="entry name" value="Dicer_dimer_sf"/>
</dbReference>
<dbReference type="InterPro" id="IPR005034">
    <property type="entry name" value="Dicer_dimerisation"/>
</dbReference>
<dbReference type="PROSITE" id="PS50142">
    <property type="entry name" value="RNASE_3_2"/>
    <property type="match status" value="2"/>
</dbReference>
<dbReference type="InterPro" id="IPR011545">
    <property type="entry name" value="DEAD/DEAH_box_helicase_dom"/>
</dbReference>
<dbReference type="PANTHER" id="PTHR14950">
    <property type="entry name" value="DICER-RELATED"/>
    <property type="match status" value="1"/>
</dbReference>
<evidence type="ECO:0000259" key="17">
    <source>
        <dbReference type="PROSITE" id="PS51192"/>
    </source>
</evidence>
<dbReference type="PROSITE" id="PS51194">
    <property type="entry name" value="HELICASE_CTER"/>
    <property type="match status" value="1"/>
</dbReference>
<proteinExistence type="inferred from homology"/>
<evidence type="ECO:0000256" key="8">
    <source>
        <dbReference type="ARBA" id="ARBA00022806"/>
    </source>
</evidence>
<evidence type="ECO:0000256" key="2">
    <source>
        <dbReference type="ARBA" id="ARBA00001946"/>
    </source>
</evidence>
<evidence type="ECO:0000256" key="7">
    <source>
        <dbReference type="ARBA" id="ARBA00022801"/>
    </source>
</evidence>
<evidence type="ECO:0000256" key="5">
    <source>
        <dbReference type="ARBA" id="ARBA00022737"/>
    </source>
</evidence>
<keyword evidence="10" id="KW-0460">Magnesium</keyword>
<feature type="domain" description="RNase III" evidence="16">
    <location>
        <begin position="1123"/>
        <end position="1306"/>
    </location>
</feature>
<gene>
    <name evidence="20" type="primary">DCL2_3</name>
    <name evidence="20" type="ORF">ETB97_004430</name>
</gene>
<dbReference type="GO" id="GO:0005524">
    <property type="term" value="F:ATP binding"/>
    <property type="evidence" value="ECO:0007669"/>
    <property type="project" value="UniProtKB-KW"/>
</dbReference>
<dbReference type="GO" id="GO:0030422">
    <property type="term" value="P:siRNA processing"/>
    <property type="evidence" value="ECO:0007669"/>
    <property type="project" value="TreeGrafter"/>
</dbReference>
<dbReference type="Gene3D" id="3.40.50.300">
    <property type="entry name" value="P-loop containing nucleotide triphosphate hydrolases"/>
    <property type="match status" value="2"/>
</dbReference>
<keyword evidence="5" id="KW-0677">Repeat</keyword>
<feature type="domain" description="Dicer dsRNA-binding fold" evidence="19">
    <location>
        <begin position="591"/>
        <end position="685"/>
    </location>
</feature>
<dbReference type="Pfam" id="PF00271">
    <property type="entry name" value="Helicase_C"/>
    <property type="match status" value="1"/>
</dbReference>
<dbReference type="FunFam" id="1.10.1520.10:FF:000032">
    <property type="entry name" value="Dicer-like protein 2"/>
    <property type="match status" value="1"/>
</dbReference>
<dbReference type="SMART" id="SM00535">
    <property type="entry name" value="RIBOc"/>
    <property type="match status" value="2"/>
</dbReference>
<dbReference type="GO" id="GO:0004525">
    <property type="term" value="F:ribonuclease III activity"/>
    <property type="evidence" value="ECO:0007669"/>
    <property type="project" value="InterPro"/>
</dbReference>
<dbReference type="InterPro" id="IPR027417">
    <property type="entry name" value="P-loop_NTPase"/>
</dbReference>
<comment type="function">
    <text evidence="14">Dicer-like endonuclease involved in cleaving double-stranded RNA in the RNA interference (RNAi) pathway. Produces 21 to 25 bp dsRNAs (siRNAs) which target the selective destruction of homologous RNAs leading to sequence-specific suppression of gene expression, called post-transcriptional gene silencing (PTGS). Part of a broad host defense response against viral infection and transposons.</text>
</comment>
<accession>A0A8H6E4U9</accession>
<evidence type="ECO:0000256" key="4">
    <source>
        <dbReference type="ARBA" id="ARBA00022723"/>
    </source>
</evidence>
<keyword evidence="12" id="KW-0051">Antiviral defense</keyword>
<dbReference type="GO" id="GO:0005634">
    <property type="term" value="C:nucleus"/>
    <property type="evidence" value="ECO:0007669"/>
    <property type="project" value="TreeGrafter"/>
</dbReference>
<evidence type="ECO:0000313" key="21">
    <source>
        <dbReference type="Proteomes" id="UP000541154"/>
    </source>
</evidence>